<dbReference type="AlphaFoldDB" id="A0A0J0ZUV1"/>
<protein>
    <submittedName>
        <fullName evidence="1">Uncharacterized protein</fullName>
    </submittedName>
</protein>
<reference evidence="1 2" key="1">
    <citation type="submission" date="2014-07" db="EMBL/GenBank/DDBJ databases">
        <authorList>
            <person name="Harkins D.M."/>
            <person name="Lesho E."/>
            <person name="Waterman P.E."/>
            <person name="Chan A."/>
            <person name="Fouts D.E."/>
        </authorList>
    </citation>
    <scope>NUCLEOTIDE SEQUENCE [LARGE SCALE GENOMIC DNA]</scope>
    <source>
        <strain evidence="1 2">MRSN 3527</strain>
    </source>
</reference>
<proteinExistence type="predicted"/>
<comment type="caution">
    <text evidence="1">The sequence shown here is derived from an EMBL/GenBank/DDBJ whole genome shotgun (WGS) entry which is preliminary data.</text>
</comment>
<sequence length="37" mass="4447">MNTPIYIIKKSINIIANNYHSYQEQMDIKVQIMILHK</sequence>
<dbReference type="PATRIC" id="fig|1409923.3.peg.2452"/>
<evidence type="ECO:0000313" key="2">
    <source>
        <dbReference type="Proteomes" id="UP000036122"/>
    </source>
</evidence>
<organism evidence="1 2">
    <name type="scientific">Acinetobacter baumannii MRSN 3527</name>
    <dbReference type="NCBI Taxonomy" id="1409923"/>
    <lineage>
        <taxon>Bacteria</taxon>
        <taxon>Pseudomonadati</taxon>
        <taxon>Pseudomonadota</taxon>
        <taxon>Gammaproteobacteria</taxon>
        <taxon>Moraxellales</taxon>
        <taxon>Moraxellaceae</taxon>
        <taxon>Acinetobacter</taxon>
        <taxon>Acinetobacter calcoaceticus/baumannii complex</taxon>
    </lineage>
</organism>
<dbReference type="Proteomes" id="UP000036122">
    <property type="component" value="Unassembled WGS sequence"/>
</dbReference>
<gene>
    <name evidence="1" type="ORF">T630_1903</name>
</gene>
<dbReference type="EMBL" id="JPHZ01000027">
    <property type="protein sequence ID" value="KLT86087.1"/>
    <property type="molecule type" value="Genomic_DNA"/>
</dbReference>
<accession>A0A0J0ZUV1</accession>
<evidence type="ECO:0000313" key="1">
    <source>
        <dbReference type="EMBL" id="KLT86087.1"/>
    </source>
</evidence>
<name>A0A0J0ZUV1_ACIBA</name>